<accession>A0A8S5P2Z3</accession>
<name>A0A8S5P2Z3_9CAUD</name>
<protein>
    <submittedName>
        <fullName evidence="1">Uncharacterized protein</fullName>
    </submittedName>
</protein>
<reference evidence="1" key="1">
    <citation type="journal article" date="2021" name="Proc. Natl. Acad. Sci. U.S.A.">
        <title>A Catalog of Tens of Thousands of Viruses from Human Metagenomes Reveals Hidden Associations with Chronic Diseases.</title>
        <authorList>
            <person name="Tisza M.J."/>
            <person name="Buck C.B."/>
        </authorList>
    </citation>
    <scope>NUCLEOTIDE SEQUENCE</scope>
    <source>
        <strain evidence="1">CtJcm18</strain>
    </source>
</reference>
<sequence length="34" mass="3664">MTSVDVCVILHSSSKVACNFYLMSVGFTIPVTVD</sequence>
<proteinExistence type="predicted"/>
<organism evidence="1">
    <name type="scientific">Siphoviridae sp. ctJcm18</name>
    <dbReference type="NCBI Taxonomy" id="2825433"/>
    <lineage>
        <taxon>Viruses</taxon>
        <taxon>Duplodnaviria</taxon>
        <taxon>Heunggongvirae</taxon>
        <taxon>Uroviricota</taxon>
        <taxon>Caudoviricetes</taxon>
    </lineage>
</organism>
<evidence type="ECO:0000313" key="1">
    <source>
        <dbReference type="EMBL" id="DAE01354.1"/>
    </source>
</evidence>
<dbReference type="EMBL" id="BK015323">
    <property type="protein sequence ID" value="DAE01354.1"/>
    <property type="molecule type" value="Genomic_DNA"/>
</dbReference>